<dbReference type="AlphaFoldDB" id="A0A0K6S988"/>
<dbReference type="PANTHER" id="PTHR33129">
    <property type="entry name" value="PROTEIN KINASE DOMAIN-CONTAINING PROTEIN-RELATED"/>
    <property type="match status" value="1"/>
</dbReference>
<dbReference type="InterPro" id="IPR052980">
    <property type="entry name" value="Crinkler_effector"/>
</dbReference>
<keyword evidence="1" id="KW-0175">Coiled coil</keyword>
<feature type="compositionally biased region" description="Low complexity" evidence="2">
    <location>
        <begin position="965"/>
        <end position="976"/>
    </location>
</feature>
<accession>A0A0K6S988</accession>
<feature type="region of interest" description="Disordered" evidence="2">
    <location>
        <begin position="165"/>
        <end position="200"/>
    </location>
</feature>
<reference evidence="3" key="1">
    <citation type="submission" date="2014-11" db="EMBL/GenBank/DDBJ databases">
        <title>Molecular phylogeny of cliff fern family Woodsiaceae with morphological implications.</title>
        <authorList>
            <person name="Shao Y.-Z."/>
            <person name="Wei R."/>
            <person name="Zhang X.-C."/>
        </authorList>
    </citation>
    <scope>NUCLEOTIDE SEQUENCE</scope>
</reference>
<organism evidence="3">
    <name type="scientific">Chromera velia CCMP2878</name>
    <dbReference type="NCBI Taxonomy" id="1169474"/>
    <lineage>
        <taxon>Eukaryota</taxon>
        <taxon>Sar</taxon>
        <taxon>Alveolata</taxon>
        <taxon>Colpodellida</taxon>
        <taxon>Chromeraceae</taxon>
        <taxon>Chromera</taxon>
    </lineage>
</organism>
<dbReference type="SUPFAM" id="SSF52540">
    <property type="entry name" value="P-loop containing nucleoside triphosphate hydrolases"/>
    <property type="match status" value="1"/>
</dbReference>
<dbReference type="VEuPathDB" id="CryptoDB:Cvel_27649"/>
<feature type="compositionally biased region" description="Gly residues" evidence="2">
    <location>
        <begin position="255"/>
        <end position="268"/>
    </location>
</feature>
<evidence type="ECO:0000256" key="1">
    <source>
        <dbReference type="SAM" id="Coils"/>
    </source>
</evidence>
<dbReference type="EMBL" id="CDMZ01002716">
    <property type="protein sequence ID" value="CUC10118.1"/>
    <property type="molecule type" value="Genomic_DNA"/>
</dbReference>
<feature type="coiled-coil region" evidence="1">
    <location>
        <begin position="355"/>
        <end position="429"/>
    </location>
</feature>
<evidence type="ECO:0000256" key="2">
    <source>
        <dbReference type="SAM" id="MobiDB-lite"/>
    </source>
</evidence>
<dbReference type="PANTHER" id="PTHR33129:SF1">
    <property type="entry name" value="ATP-BINDING PROTEIN"/>
    <property type="match status" value="1"/>
</dbReference>
<gene>
    <name evidence="3" type="ORF">Cvel_27649.t1</name>
</gene>
<evidence type="ECO:0000313" key="3">
    <source>
        <dbReference type="EMBL" id="CUC10118.1"/>
    </source>
</evidence>
<feature type="region of interest" description="Disordered" evidence="2">
    <location>
        <begin position="244"/>
        <end position="271"/>
    </location>
</feature>
<proteinExistence type="predicted"/>
<feature type="compositionally biased region" description="Basic and acidic residues" evidence="2">
    <location>
        <begin position="940"/>
        <end position="949"/>
    </location>
</feature>
<name>A0A0K6S988_9ALVE</name>
<dbReference type="InterPro" id="IPR027417">
    <property type="entry name" value="P-loop_NTPase"/>
</dbReference>
<feature type="region of interest" description="Disordered" evidence="2">
    <location>
        <begin position="934"/>
        <end position="976"/>
    </location>
</feature>
<sequence length="976" mass="108407">MDLTTCPKFAGKKEIVDFASQWGEFSNVHLQRKHFQSTEEWRSNIIVTLNKAGSDAQAFRRDVRRWRRKWVNPEDIVEKMKQEYSSTLLAMQLAVQEQWEIADPAKVIMIVNALTDDQRMKLVNSLRSKLPGLGGQLDLRQIDYATLKKELEWFVSFDRDAEIKARQRQSGGRKRAFKGQERRGRGSGGFRNQGNRQNAGSQLKAGHLELRSGVVHLQRGGQSECKEHVRVRVSLQQEDGMSAVIGNPRRAGPHGCRGGGDTGRGNFWGAGRWRRGVEPARPSRGLEQRLSGRDGCDANLASELQNAHFRDGVRGGEPFEDTGVVAEWALSNKTKNRLAHAYNGNTAVAGGQTQIDEVKRKITTVEEDIRTKKAKIAGLERALGITDDDPVGNLLHPQYTALNNQLTSLNNQLTELQKEKNLLLAQQQQVSASSASYFTEVDRKAFLDSGRDFVKSLCDATPRKVPKARGMEVLEGIKGGPGLPARGNVVVREVTKRFWEKCISEVQKGYRVCAVGSPGIGKSTSVAVLIKMLLERGETAVYLKRTLDTSRDGVCYEFKPMGSGRIETEVYTEEQAIRVEVASLKLPSTFFLIDPGSNQGSCDPSFRVEAKVIMNASPDSKHWGNEFDKRQQDGEAYGIFLYYPLWTLLELLAASGFLSPSGYLIEEDVLLERYREFGGTPRAVFAPESDLQGLRRKQKKGVHALTPEQVKLIADDKVAAVDTDDASQPKSSVMGYESEGPSYDGKPVIISKVVCERISERHMGLLWRDLELQSTHSTRGHLFEAYVRSLMLREGGNTFWSRKAVGARGDKTGTNLELPCCESIRLVHDVSAAVKACQKSGSVVYHSVNQQYELVDFVFKQNGTFFAVNATIAASDKAKTKKINKLFTDLGLKADSGPPKLKLLFAVPMERFNDFYTDPREPSEGTNHFEVRIIGVANPEDERGTKRSLPDASSGRKKRRRTQDSQSGAASSGSGS</sequence>
<protein>
    <submittedName>
        <fullName evidence="3">Uncharacterized protein</fullName>
    </submittedName>
</protein>